<dbReference type="Proteomes" id="UP000321497">
    <property type="component" value="Unassembled WGS sequence"/>
</dbReference>
<name>A0A5C6Z471_9FLAO</name>
<organism evidence="2 3">
    <name type="scientific">Aequorivita antarctica</name>
    <dbReference type="NCBI Taxonomy" id="153266"/>
    <lineage>
        <taxon>Bacteria</taxon>
        <taxon>Pseudomonadati</taxon>
        <taxon>Bacteroidota</taxon>
        <taxon>Flavobacteriia</taxon>
        <taxon>Flavobacteriales</taxon>
        <taxon>Flavobacteriaceae</taxon>
        <taxon>Aequorivita</taxon>
    </lineage>
</organism>
<comment type="caution">
    <text evidence="2">The sequence shown here is derived from an EMBL/GenBank/DDBJ whole genome shotgun (WGS) entry which is preliminary data.</text>
</comment>
<dbReference type="GO" id="GO:0071949">
    <property type="term" value="F:FAD binding"/>
    <property type="evidence" value="ECO:0007669"/>
    <property type="project" value="InterPro"/>
</dbReference>
<evidence type="ECO:0000259" key="1">
    <source>
        <dbReference type="Pfam" id="PF01494"/>
    </source>
</evidence>
<protein>
    <submittedName>
        <fullName evidence="2">NAD(P)/FAD-dependent oxidoreductase</fullName>
    </submittedName>
</protein>
<evidence type="ECO:0000313" key="3">
    <source>
        <dbReference type="Proteomes" id="UP000321497"/>
    </source>
</evidence>
<evidence type="ECO:0000313" key="2">
    <source>
        <dbReference type="EMBL" id="TXD74422.1"/>
    </source>
</evidence>
<dbReference type="PANTHER" id="PTHR42685:SF22">
    <property type="entry name" value="CONDITIONED MEDIUM FACTOR RECEPTOR 1"/>
    <property type="match status" value="1"/>
</dbReference>
<dbReference type="PANTHER" id="PTHR42685">
    <property type="entry name" value="GERANYLGERANYL DIPHOSPHATE REDUCTASE"/>
    <property type="match status" value="1"/>
</dbReference>
<feature type="domain" description="FAD-binding" evidence="1">
    <location>
        <begin position="8"/>
        <end position="293"/>
    </location>
</feature>
<dbReference type="OrthoDB" id="1142316at2"/>
<keyword evidence="3" id="KW-1185">Reference proteome</keyword>
<dbReference type="EMBL" id="VORT01000002">
    <property type="protein sequence ID" value="TXD74422.1"/>
    <property type="molecule type" value="Genomic_DNA"/>
</dbReference>
<dbReference type="InterPro" id="IPR036188">
    <property type="entry name" value="FAD/NAD-bd_sf"/>
</dbReference>
<accession>A0A5C6Z471</accession>
<dbReference type="InterPro" id="IPR002938">
    <property type="entry name" value="FAD-bd"/>
</dbReference>
<reference evidence="2 3" key="1">
    <citation type="submission" date="2019-08" db="EMBL/GenBank/DDBJ databases">
        <title>Genome of Aequorivita antarctica SW49 (type strain).</title>
        <authorList>
            <person name="Bowman J.P."/>
        </authorList>
    </citation>
    <scope>NUCLEOTIDE SEQUENCE [LARGE SCALE GENOMIC DNA]</scope>
    <source>
        <strain evidence="2 3">SW49</strain>
    </source>
</reference>
<proteinExistence type="predicted"/>
<dbReference type="SUPFAM" id="SSF51905">
    <property type="entry name" value="FAD/NAD(P)-binding domain"/>
    <property type="match status" value="1"/>
</dbReference>
<dbReference type="InterPro" id="IPR050407">
    <property type="entry name" value="Geranylgeranyl_reductase"/>
</dbReference>
<dbReference type="Gene3D" id="3.50.50.60">
    <property type="entry name" value="FAD/NAD(P)-binding domain"/>
    <property type="match status" value="1"/>
</dbReference>
<dbReference type="AlphaFoldDB" id="A0A5C6Z471"/>
<sequence>MANRTKRDVVIIGGGLAGLSAALHLANNNCKVCLIEKNEYPHHRVCGEYVSNEVLPYLISLGINPFSVGAKKISKFEITDSKGAPLKASLPLGGFGISRYAFDNLLFEALKNKAEIIFDTVEKVTFEENHFSVTTKKKNILKADFVIGAYGKRSNLDSFLNRKFMQQTSPWLAVKAHYDYDFPDDTVALHNFKGGYCGLSKTETNTVNACYLSTFKSFKKYGVIDAFQKKELSKNPYLDKFFKEAKPIFKKPLTISQVSFQKKEPVKNHIFMLGDSAGLIHPLCGNGMAMAIKSSQIFSELFLKAFQENNFDRTKLEEDYTAQWQKEFGERLKTGRFIQRILMDPFASKVGFSLAKIVPSLLPKLIEKTHGSQTK</sequence>
<dbReference type="PRINTS" id="PR00420">
    <property type="entry name" value="RNGMNOXGNASE"/>
</dbReference>
<dbReference type="RefSeq" id="WP_111843853.1">
    <property type="nucleotide sequence ID" value="NZ_UEGI01000003.1"/>
</dbReference>
<dbReference type="Pfam" id="PF01494">
    <property type="entry name" value="FAD_binding_3"/>
    <property type="match status" value="1"/>
</dbReference>
<gene>
    <name evidence="2" type="ORF">ESU54_04010</name>
</gene>